<dbReference type="PANTHER" id="PTHR36925">
    <property type="entry name" value="COBALT-PRECORRIN-6A REDUCTASE"/>
    <property type="match status" value="1"/>
</dbReference>
<dbReference type="NCBIfam" id="NF005968">
    <property type="entry name" value="PRK08057.1-2"/>
    <property type="match status" value="1"/>
</dbReference>
<dbReference type="Proteomes" id="UP001152519">
    <property type="component" value="Unassembled WGS sequence"/>
</dbReference>
<dbReference type="Pfam" id="PF02571">
    <property type="entry name" value="CbiJ"/>
    <property type="match status" value="1"/>
</dbReference>
<dbReference type="InterPro" id="IPR003723">
    <property type="entry name" value="Precorrin-6x_reduct"/>
</dbReference>
<accession>A0A9W4DVU7</accession>
<dbReference type="NCBIfam" id="TIGR00715">
    <property type="entry name" value="precor6x_red"/>
    <property type="match status" value="1"/>
</dbReference>
<sequence>MVMRRVVILGGTAEARVLAELVAAEPGVEVTTSLAGRTPEPRLPAGQVRIGGFGGPEGLAGWLREQRADAVVDATHPFAEAISRHAALAADAAGVPLLALRRPGWSPGEGDRWHWADTLAAAAALLPALGHRPFLTVGRQDLAAFAGLPLSCLARSIAPPPPPLPAHCRVLLDRGPFTLDAERALLRRHGIDVLVTKDSGGPATAAKLTAAREAALPVLIVRRPPPPPGVPAVASPAAAAQWLRTR</sequence>
<dbReference type="PANTHER" id="PTHR36925:SF1">
    <property type="entry name" value="COBALT-PRECORRIN-6A REDUCTASE"/>
    <property type="match status" value="1"/>
</dbReference>
<evidence type="ECO:0000313" key="4">
    <source>
        <dbReference type="EMBL" id="CAG6396960.1"/>
    </source>
</evidence>
<dbReference type="AlphaFoldDB" id="A0A9W4DVU7"/>
<keyword evidence="5" id="KW-1185">Reference proteome</keyword>
<name>A0A9W4DVU7_9ACTN</name>
<dbReference type="PROSITE" id="PS51014">
    <property type="entry name" value="COBK_CBIJ"/>
    <property type="match status" value="1"/>
</dbReference>
<keyword evidence="3 4" id="KW-0560">Oxidoreductase</keyword>
<dbReference type="EC" id="1.3.1.54" evidence="4"/>
<proteinExistence type="predicted"/>
<protein>
    <submittedName>
        <fullName evidence="4">Precorrin-6A reductase</fullName>
        <ecNumber evidence="4">1.3.1.54</ecNumber>
    </submittedName>
</protein>
<evidence type="ECO:0000313" key="5">
    <source>
        <dbReference type="Proteomes" id="UP001152519"/>
    </source>
</evidence>
<organism evidence="4 5">
    <name type="scientific">Actinacidiphila cocklensis</name>
    <dbReference type="NCBI Taxonomy" id="887465"/>
    <lineage>
        <taxon>Bacteria</taxon>
        <taxon>Bacillati</taxon>
        <taxon>Actinomycetota</taxon>
        <taxon>Actinomycetes</taxon>
        <taxon>Kitasatosporales</taxon>
        <taxon>Streptomycetaceae</taxon>
        <taxon>Actinacidiphila</taxon>
    </lineage>
</organism>
<evidence type="ECO:0000256" key="3">
    <source>
        <dbReference type="ARBA" id="ARBA00023002"/>
    </source>
</evidence>
<gene>
    <name evidence="4" type="primary">cobK</name>
    <name evidence="4" type="ORF">SCOCK_50009</name>
</gene>
<comment type="caution">
    <text evidence="4">The sequence shown here is derived from an EMBL/GenBank/DDBJ whole genome shotgun (WGS) entry which is preliminary data.</text>
</comment>
<dbReference type="GO" id="GO:0016994">
    <property type="term" value="F:precorrin-6A reductase activity"/>
    <property type="evidence" value="ECO:0007669"/>
    <property type="project" value="UniProtKB-EC"/>
</dbReference>
<comment type="pathway">
    <text evidence="1">Cofactor biosynthesis; adenosylcobalamin biosynthesis.</text>
</comment>
<dbReference type="GO" id="GO:0009236">
    <property type="term" value="P:cobalamin biosynthetic process"/>
    <property type="evidence" value="ECO:0007669"/>
    <property type="project" value="UniProtKB-KW"/>
</dbReference>
<dbReference type="EMBL" id="CAJSLV010000081">
    <property type="protein sequence ID" value="CAG6396960.1"/>
    <property type="molecule type" value="Genomic_DNA"/>
</dbReference>
<evidence type="ECO:0000256" key="2">
    <source>
        <dbReference type="ARBA" id="ARBA00022573"/>
    </source>
</evidence>
<evidence type="ECO:0000256" key="1">
    <source>
        <dbReference type="ARBA" id="ARBA00004953"/>
    </source>
</evidence>
<keyword evidence="2" id="KW-0169">Cobalamin biosynthesis</keyword>
<reference evidence="4" key="1">
    <citation type="submission" date="2021-05" db="EMBL/GenBank/DDBJ databases">
        <authorList>
            <person name="Arsene-Ploetze F."/>
        </authorList>
    </citation>
    <scope>NUCLEOTIDE SEQUENCE</scope>
    <source>
        <strain evidence="4">DSM 42138</strain>
    </source>
</reference>